<dbReference type="AlphaFoldDB" id="A0A6P1TUT5"/>
<evidence type="ECO:0000313" key="5">
    <source>
        <dbReference type="EMBL" id="QHQ63195.1"/>
    </source>
</evidence>
<dbReference type="Proteomes" id="UP000464314">
    <property type="component" value="Chromosome"/>
</dbReference>
<dbReference type="RefSeq" id="WP_161840016.1">
    <property type="nucleotide sequence ID" value="NZ_CP048000.1"/>
</dbReference>
<evidence type="ECO:0000313" key="6">
    <source>
        <dbReference type="Proteomes" id="UP000464314"/>
    </source>
</evidence>
<dbReference type="Pfam" id="PF24517">
    <property type="entry name" value="CBM96"/>
    <property type="match status" value="1"/>
</dbReference>
<evidence type="ECO:0000256" key="2">
    <source>
        <dbReference type="ARBA" id="ARBA00022525"/>
    </source>
</evidence>
<reference evidence="5 6" key="1">
    <citation type="submission" date="2020-01" db="EMBL/GenBank/DDBJ databases">
        <title>Genome analysis of Anaerocolumna sp. CBA3638.</title>
        <authorList>
            <person name="Kim J."/>
            <person name="Roh S.W."/>
        </authorList>
    </citation>
    <scope>NUCLEOTIDE SEQUENCE [LARGE SCALE GENOMIC DNA]</scope>
    <source>
        <strain evidence="5 6">CBA3638</strain>
    </source>
</reference>
<dbReference type="Gene3D" id="2.60.120.40">
    <property type="match status" value="1"/>
</dbReference>
<dbReference type="SUPFAM" id="SSF49842">
    <property type="entry name" value="TNF-like"/>
    <property type="match status" value="1"/>
</dbReference>
<name>A0A6P1TUT5_9FIRM</name>
<organism evidence="5 6">
    <name type="scientific">Anaerocolumna sedimenticola</name>
    <dbReference type="NCBI Taxonomy" id="2696063"/>
    <lineage>
        <taxon>Bacteria</taxon>
        <taxon>Bacillati</taxon>
        <taxon>Bacillota</taxon>
        <taxon>Clostridia</taxon>
        <taxon>Lachnospirales</taxon>
        <taxon>Lachnospiraceae</taxon>
        <taxon>Anaerocolumna</taxon>
    </lineage>
</organism>
<proteinExistence type="predicted"/>
<sequence>METQTFLSAGTTFVSSTLAPYNLSTSAVIAVGTHPVYQDSISFLRFDLSSISAANASSAVLRLFVFEKEGAAPSPVVINRVTSDYDINTVTYNTRPAYVNTEITSEVSSDEVIKYIEIPVTTLVNQWLNGDFPNYGFALTNPDGTTSVLFGGKPVGASYEPQLVITYSSETPGKLTGIQAQLQRSPGTIIADGANVIFDSTLTDQSESISYNPATGEFTISKPDNYYISWWVTTDGSAGPVNMVFGLVADGTTIAVGNSPDVTGQVDGDGFLTVSNDPVTLTLVNQTGADVLYANIPVQANISIITVVSDSSV</sequence>
<accession>A0A6P1TUT5</accession>
<protein>
    <submittedName>
        <fullName evidence="5">DNRLRE domain-containing protein</fullName>
    </submittedName>
</protein>
<feature type="domain" description="Carbohydrate-binding module family 96" evidence="4">
    <location>
        <begin position="3"/>
        <end position="167"/>
    </location>
</feature>
<keyword evidence="3" id="KW-0732">Signal</keyword>
<gene>
    <name evidence="5" type="ORF">Ana3638_22465</name>
</gene>
<comment type="subcellular location">
    <subcellularLocation>
        <location evidence="1">Secreted</location>
    </subcellularLocation>
</comment>
<keyword evidence="6" id="KW-1185">Reference proteome</keyword>
<dbReference type="KEGG" id="anr:Ana3638_22465"/>
<dbReference type="EMBL" id="CP048000">
    <property type="protein sequence ID" value="QHQ63195.1"/>
    <property type="molecule type" value="Genomic_DNA"/>
</dbReference>
<evidence type="ECO:0000256" key="1">
    <source>
        <dbReference type="ARBA" id="ARBA00004613"/>
    </source>
</evidence>
<dbReference type="InterPro" id="IPR008983">
    <property type="entry name" value="Tumour_necrosis_fac-like_dom"/>
</dbReference>
<evidence type="ECO:0000256" key="3">
    <source>
        <dbReference type="ARBA" id="ARBA00022729"/>
    </source>
</evidence>
<dbReference type="InterPro" id="IPR055372">
    <property type="entry name" value="CBM96"/>
</dbReference>
<keyword evidence="2" id="KW-0964">Secreted</keyword>
<evidence type="ECO:0000259" key="4">
    <source>
        <dbReference type="Pfam" id="PF24517"/>
    </source>
</evidence>
<dbReference type="GO" id="GO:0005576">
    <property type="term" value="C:extracellular region"/>
    <property type="evidence" value="ECO:0007669"/>
    <property type="project" value="UniProtKB-SubCell"/>
</dbReference>
<dbReference type="NCBIfam" id="NF033679">
    <property type="entry name" value="DNRLRE_dom"/>
    <property type="match status" value="1"/>
</dbReference>